<proteinExistence type="predicted"/>
<name>A0A7H9BMS6_9NEIS</name>
<keyword evidence="2" id="KW-1185">Reference proteome</keyword>
<protein>
    <recommendedName>
        <fullName evidence="3">Ysc84 actin-binding domain-containing protein</fullName>
    </recommendedName>
</protein>
<dbReference type="Proteomes" id="UP000509597">
    <property type="component" value="Chromosome"/>
</dbReference>
<dbReference type="AlphaFoldDB" id="A0A7H9BMS6"/>
<evidence type="ECO:0000313" key="2">
    <source>
        <dbReference type="Proteomes" id="UP000509597"/>
    </source>
</evidence>
<sequence>MLADLYRVSPNAKKAISSAAGYAVFSNFGMKILFAGGGSGTGLAVNNSDRKETFMKMLEVQAGLGFGVKSFRVIFVFENSKVLNEFINSGWSFSGQGTAAAKNGTTGVSYQGAVSVSPGVWMYQLTDKGLALELTGKGTKYYKNDELN</sequence>
<organism evidence="1 2">
    <name type="scientific">Chitinibacter bivalviorum</name>
    <dbReference type="NCBI Taxonomy" id="2739434"/>
    <lineage>
        <taxon>Bacteria</taxon>
        <taxon>Pseudomonadati</taxon>
        <taxon>Pseudomonadota</taxon>
        <taxon>Betaproteobacteria</taxon>
        <taxon>Neisseriales</taxon>
        <taxon>Chitinibacteraceae</taxon>
        <taxon>Chitinibacter</taxon>
    </lineage>
</organism>
<dbReference type="EMBL" id="CP058627">
    <property type="protein sequence ID" value="QLG89943.1"/>
    <property type="molecule type" value="Genomic_DNA"/>
</dbReference>
<evidence type="ECO:0008006" key="3">
    <source>
        <dbReference type="Google" id="ProtNLM"/>
    </source>
</evidence>
<gene>
    <name evidence="1" type="ORF">HQ393_13305</name>
</gene>
<dbReference type="KEGG" id="chiz:HQ393_13305"/>
<evidence type="ECO:0000313" key="1">
    <source>
        <dbReference type="EMBL" id="QLG89943.1"/>
    </source>
</evidence>
<accession>A0A7H9BMS6</accession>
<reference evidence="1 2" key="1">
    <citation type="submission" date="2020-07" db="EMBL/GenBank/DDBJ databases">
        <title>Complete genome sequence of Chitinibacter sp. 2T18.</title>
        <authorList>
            <person name="Bae J.-W."/>
            <person name="Choi J.-W."/>
        </authorList>
    </citation>
    <scope>NUCLEOTIDE SEQUENCE [LARGE SCALE GENOMIC DNA]</scope>
    <source>
        <strain evidence="1 2">2T18</strain>
    </source>
</reference>